<dbReference type="GO" id="GO:0005886">
    <property type="term" value="C:plasma membrane"/>
    <property type="evidence" value="ECO:0007669"/>
    <property type="project" value="TreeGrafter"/>
</dbReference>
<dbReference type="InterPro" id="IPR011701">
    <property type="entry name" value="MFS"/>
</dbReference>
<gene>
    <name evidence="6" type="ORF">BDV96DRAFT_499096</name>
</gene>
<dbReference type="InterPro" id="IPR036259">
    <property type="entry name" value="MFS_trans_sf"/>
</dbReference>
<feature type="transmembrane region" description="Helical" evidence="5">
    <location>
        <begin position="340"/>
        <end position="359"/>
    </location>
</feature>
<feature type="transmembrane region" description="Helical" evidence="5">
    <location>
        <begin position="124"/>
        <end position="145"/>
    </location>
</feature>
<evidence type="ECO:0000256" key="5">
    <source>
        <dbReference type="SAM" id="Phobius"/>
    </source>
</evidence>
<dbReference type="Gene3D" id="1.20.1250.20">
    <property type="entry name" value="MFS general substrate transporter like domains"/>
    <property type="match status" value="1"/>
</dbReference>
<proteinExistence type="predicted"/>
<feature type="transmembrane region" description="Helical" evidence="5">
    <location>
        <begin position="151"/>
        <end position="172"/>
    </location>
</feature>
<dbReference type="PANTHER" id="PTHR23502:SF3">
    <property type="entry name" value="MAJOR FACILITATOR SUPERFAMILY (MFS) PROFILE DOMAIN-CONTAINING PROTEIN-RELATED"/>
    <property type="match status" value="1"/>
</dbReference>
<protein>
    <submittedName>
        <fullName evidence="6">Major facilitator superfamily domain-containing protein</fullName>
    </submittedName>
</protein>
<comment type="subcellular location">
    <subcellularLocation>
        <location evidence="1">Membrane</location>
        <topology evidence="1">Multi-pass membrane protein</topology>
    </subcellularLocation>
</comment>
<feature type="transmembrane region" description="Helical" evidence="5">
    <location>
        <begin position="405"/>
        <end position="425"/>
    </location>
</feature>
<feature type="transmembrane region" description="Helical" evidence="5">
    <location>
        <begin position="184"/>
        <end position="211"/>
    </location>
</feature>
<keyword evidence="4 5" id="KW-0472">Membrane</keyword>
<reference evidence="6" key="1">
    <citation type="journal article" date="2020" name="Stud. Mycol.">
        <title>101 Dothideomycetes genomes: a test case for predicting lifestyles and emergence of pathogens.</title>
        <authorList>
            <person name="Haridas S."/>
            <person name="Albert R."/>
            <person name="Binder M."/>
            <person name="Bloem J."/>
            <person name="Labutti K."/>
            <person name="Salamov A."/>
            <person name="Andreopoulos B."/>
            <person name="Baker S."/>
            <person name="Barry K."/>
            <person name="Bills G."/>
            <person name="Bluhm B."/>
            <person name="Cannon C."/>
            <person name="Castanera R."/>
            <person name="Culley D."/>
            <person name="Daum C."/>
            <person name="Ezra D."/>
            <person name="Gonzalez J."/>
            <person name="Henrissat B."/>
            <person name="Kuo A."/>
            <person name="Liang C."/>
            <person name="Lipzen A."/>
            <person name="Lutzoni F."/>
            <person name="Magnuson J."/>
            <person name="Mondo S."/>
            <person name="Nolan M."/>
            <person name="Ohm R."/>
            <person name="Pangilinan J."/>
            <person name="Park H.-J."/>
            <person name="Ramirez L."/>
            <person name="Alfaro M."/>
            <person name="Sun H."/>
            <person name="Tritt A."/>
            <person name="Yoshinaga Y."/>
            <person name="Zwiers L.-H."/>
            <person name="Turgeon B."/>
            <person name="Goodwin S."/>
            <person name="Spatafora J."/>
            <person name="Crous P."/>
            <person name="Grigoriev I."/>
        </authorList>
    </citation>
    <scope>NUCLEOTIDE SEQUENCE</scope>
    <source>
        <strain evidence="6">CBS 627.86</strain>
    </source>
</reference>
<dbReference type="GO" id="GO:0022857">
    <property type="term" value="F:transmembrane transporter activity"/>
    <property type="evidence" value="ECO:0007669"/>
    <property type="project" value="InterPro"/>
</dbReference>
<feature type="transmembrane region" description="Helical" evidence="5">
    <location>
        <begin position="301"/>
        <end position="320"/>
    </location>
</feature>
<evidence type="ECO:0000256" key="3">
    <source>
        <dbReference type="ARBA" id="ARBA00022989"/>
    </source>
</evidence>
<feature type="transmembrane region" description="Helical" evidence="5">
    <location>
        <begin position="100"/>
        <end position="117"/>
    </location>
</feature>
<feature type="transmembrane region" description="Helical" evidence="5">
    <location>
        <begin position="60"/>
        <end position="80"/>
    </location>
</feature>
<feature type="transmembrane region" description="Helical" evidence="5">
    <location>
        <begin position="474"/>
        <end position="493"/>
    </location>
</feature>
<dbReference type="Pfam" id="PF07690">
    <property type="entry name" value="MFS_1"/>
    <property type="match status" value="1"/>
</dbReference>
<dbReference type="AlphaFoldDB" id="A0A6A5YY43"/>
<keyword evidence="3 5" id="KW-1133">Transmembrane helix</keyword>
<dbReference type="Proteomes" id="UP000799770">
    <property type="component" value="Unassembled WGS sequence"/>
</dbReference>
<sequence length="534" mass="59550">MRSKEADNEIHAVSTTATAPVVTEVPSGESLSPNGRRVLDENDKANAKHTAYAWSKKKKWILLTVVALCQTSMNFNAAVYSNAIEGINEQFGVKNARMGMVAFLITYAFGCELWAPWSEELGRWIIMQLSLSCVNISIIICAVAPNFATILAGRAIGGLSSAGGSVTLGMVADMFDSNNQQFAVAWASLWSCLGGMYHSFLSCLYTVIGAICGGPIQQYLPWRYNFWIQLAFSLATQIIHFFIAKESRATCMLDTYAKKKRKNGNEIYGPNEVRSLRERFDKKKILETMWRPYWMLMSEPIVLWLSLLSGFADALIFSFFESYGYVFGQWGYTPVQISLAMLPLFASYWVAYFSFFPVVKKHNKQRREGKVLAPETRLWWLLFQVVLLPAGLLGCALLSRKSHGPAGVIAFSFLIGMANFSIYYATVDYMVAAYAEYSASATGGNGFCRDFLAGVCSFYTGPMYKNLGIRNAQLLLFGIGAAFCFPVFAFYHWGPEIRQRSKFAQQLAAQHDNAASARAHADDFLIVDNEEKTA</sequence>
<organism evidence="6 7">
    <name type="scientific">Lophiotrema nucula</name>
    <dbReference type="NCBI Taxonomy" id="690887"/>
    <lineage>
        <taxon>Eukaryota</taxon>
        <taxon>Fungi</taxon>
        <taxon>Dikarya</taxon>
        <taxon>Ascomycota</taxon>
        <taxon>Pezizomycotina</taxon>
        <taxon>Dothideomycetes</taxon>
        <taxon>Pleosporomycetidae</taxon>
        <taxon>Pleosporales</taxon>
        <taxon>Lophiotremataceae</taxon>
        <taxon>Lophiotrema</taxon>
    </lineage>
</organism>
<dbReference type="EMBL" id="ML977333">
    <property type="protein sequence ID" value="KAF2111734.1"/>
    <property type="molecule type" value="Genomic_DNA"/>
</dbReference>
<evidence type="ECO:0000256" key="4">
    <source>
        <dbReference type="ARBA" id="ARBA00023136"/>
    </source>
</evidence>
<keyword evidence="2 5" id="KW-0812">Transmembrane</keyword>
<evidence type="ECO:0000313" key="7">
    <source>
        <dbReference type="Proteomes" id="UP000799770"/>
    </source>
</evidence>
<dbReference type="OrthoDB" id="5376138at2759"/>
<name>A0A6A5YY43_9PLEO</name>
<feature type="transmembrane region" description="Helical" evidence="5">
    <location>
        <begin position="226"/>
        <end position="244"/>
    </location>
</feature>
<dbReference type="PANTHER" id="PTHR23502">
    <property type="entry name" value="MAJOR FACILITATOR SUPERFAMILY"/>
    <property type="match status" value="1"/>
</dbReference>
<feature type="transmembrane region" description="Helical" evidence="5">
    <location>
        <begin position="379"/>
        <end position="399"/>
    </location>
</feature>
<evidence type="ECO:0000256" key="2">
    <source>
        <dbReference type="ARBA" id="ARBA00022692"/>
    </source>
</evidence>
<accession>A0A6A5YY43</accession>
<keyword evidence="7" id="KW-1185">Reference proteome</keyword>
<evidence type="ECO:0000313" key="6">
    <source>
        <dbReference type="EMBL" id="KAF2111734.1"/>
    </source>
</evidence>
<evidence type="ECO:0000256" key="1">
    <source>
        <dbReference type="ARBA" id="ARBA00004141"/>
    </source>
</evidence>
<dbReference type="SUPFAM" id="SSF103473">
    <property type="entry name" value="MFS general substrate transporter"/>
    <property type="match status" value="1"/>
</dbReference>